<evidence type="ECO:0008006" key="9">
    <source>
        <dbReference type="Google" id="ProtNLM"/>
    </source>
</evidence>
<evidence type="ECO:0000256" key="6">
    <source>
        <dbReference type="SAM" id="Phobius"/>
    </source>
</evidence>
<keyword evidence="3 6" id="KW-0812">Transmembrane</keyword>
<feature type="transmembrane region" description="Helical" evidence="6">
    <location>
        <begin position="12"/>
        <end position="34"/>
    </location>
</feature>
<feature type="transmembrane region" description="Helical" evidence="6">
    <location>
        <begin position="220"/>
        <end position="241"/>
    </location>
</feature>
<proteinExistence type="predicted"/>
<dbReference type="CDD" id="cd06173">
    <property type="entry name" value="MFS_MefA_like"/>
    <property type="match status" value="1"/>
</dbReference>
<feature type="transmembrane region" description="Helical" evidence="6">
    <location>
        <begin position="286"/>
        <end position="305"/>
    </location>
</feature>
<evidence type="ECO:0000256" key="3">
    <source>
        <dbReference type="ARBA" id="ARBA00022692"/>
    </source>
</evidence>
<dbReference type="Pfam" id="PF07690">
    <property type="entry name" value="MFS_1"/>
    <property type="match status" value="1"/>
</dbReference>
<dbReference type="EMBL" id="APPC01000020">
    <property type="protein sequence ID" value="ENU91297.1"/>
    <property type="molecule type" value="Genomic_DNA"/>
</dbReference>
<evidence type="ECO:0000256" key="2">
    <source>
        <dbReference type="ARBA" id="ARBA00022475"/>
    </source>
</evidence>
<dbReference type="SUPFAM" id="SSF103473">
    <property type="entry name" value="MFS general substrate transporter"/>
    <property type="match status" value="1"/>
</dbReference>
<name>N8W7F5_9GAMM</name>
<evidence type="ECO:0000256" key="5">
    <source>
        <dbReference type="ARBA" id="ARBA00023136"/>
    </source>
</evidence>
<keyword evidence="5 6" id="KW-0472">Membrane</keyword>
<feature type="transmembrane region" description="Helical" evidence="6">
    <location>
        <begin position="40"/>
        <end position="58"/>
    </location>
</feature>
<dbReference type="HOGENOM" id="CLU_656757_0_0_6"/>
<protein>
    <recommendedName>
        <fullName evidence="9">Major facilitator superfamily (MFS) profile domain-containing protein</fullName>
    </recommendedName>
</protein>
<reference evidence="7 8" key="1">
    <citation type="submission" date="2013-02" db="EMBL/GenBank/DDBJ databases">
        <title>The Genome Sequence of Acinetobacter sp. NIPH 758.</title>
        <authorList>
            <consortium name="The Broad Institute Genome Sequencing Platform"/>
            <consortium name="The Broad Institute Genome Sequencing Center for Infectious Disease"/>
            <person name="Cerqueira G."/>
            <person name="Feldgarden M."/>
            <person name="Courvalin P."/>
            <person name="Perichon B."/>
            <person name="Grillot-Courvalin C."/>
            <person name="Clermont D."/>
            <person name="Rocha E."/>
            <person name="Yoon E.-J."/>
            <person name="Nemec A."/>
            <person name="Walker B."/>
            <person name="Young S.K."/>
            <person name="Zeng Q."/>
            <person name="Gargeya S."/>
            <person name="Fitzgerald M."/>
            <person name="Haas B."/>
            <person name="Abouelleil A."/>
            <person name="Alvarado L."/>
            <person name="Arachchi H.M."/>
            <person name="Berlin A.M."/>
            <person name="Chapman S.B."/>
            <person name="Dewar J."/>
            <person name="Goldberg J."/>
            <person name="Griggs A."/>
            <person name="Gujja S."/>
            <person name="Hansen M."/>
            <person name="Howarth C."/>
            <person name="Imamovic A."/>
            <person name="Larimer J."/>
            <person name="McCowan C."/>
            <person name="Murphy C."/>
            <person name="Neiman D."/>
            <person name="Pearson M."/>
            <person name="Priest M."/>
            <person name="Roberts A."/>
            <person name="Saif S."/>
            <person name="Shea T."/>
            <person name="Sisk P."/>
            <person name="Sykes S."/>
            <person name="Wortman J."/>
            <person name="Nusbaum C."/>
            <person name="Birren B."/>
        </authorList>
    </citation>
    <scope>NUCLEOTIDE SEQUENCE [LARGE SCALE GENOMIC DNA]</scope>
    <source>
        <strain evidence="7 8">NIPH 758</strain>
    </source>
</reference>
<feature type="transmembrane region" description="Helical" evidence="6">
    <location>
        <begin position="96"/>
        <end position="121"/>
    </location>
</feature>
<feature type="transmembrane region" description="Helical" evidence="6">
    <location>
        <begin position="70"/>
        <end position="90"/>
    </location>
</feature>
<feature type="transmembrane region" description="Helical" evidence="6">
    <location>
        <begin position="379"/>
        <end position="399"/>
    </location>
</feature>
<dbReference type="PANTHER" id="PTHR23513:SF6">
    <property type="entry name" value="MAJOR FACILITATOR SUPERFAMILY ASSOCIATED DOMAIN-CONTAINING PROTEIN"/>
    <property type="match status" value="1"/>
</dbReference>
<dbReference type="GO" id="GO:0022857">
    <property type="term" value="F:transmembrane transporter activity"/>
    <property type="evidence" value="ECO:0007669"/>
    <property type="project" value="InterPro"/>
</dbReference>
<evidence type="ECO:0000313" key="7">
    <source>
        <dbReference type="EMBL" id="ENU91297.1"/>
    </source>
</evidence>
<evidence type="ECO:0000256" key="1">
    <source>
        <dbReference type="ARBA" id="ARBA00004651"/>
    </source>
</evidence>
<evidence type="ECO:0000313" key="8">
    <source>
        <dbReference type="Proteomes" id="UP000013049"/>
    </source>
</evidence>
<feature type="transmembrane region" description="Helical" evidence="6">
    <location>
        <begin position="253"/>
        <end position="274"/>
    </location>
</feature>
<dbReference type="PANTHER" id="PTHR23513">
    <property type="entry name" value="INTEGRAL MEMBRANE EFFLUX PROTEIN-RELATED"/>
    <property type="match status" value="1"/>
</dbReference>
<dbReference type="AlphaFoldDB" id="N8W7F5"/>
<keyword evidence="2" id="KW-1003">Cell membrane</keyword>
<dbReference type="InterPro" id="IPR036259">
    <property type="entry name" value="MFS_trans_sf"/>
</dbReference>
<keyword evidence="4 6" id="KW-1133">Transmembrane helix</keyword>
<organism evidence="7 8">
    <name type="scientific">Acinetobacter vivianii</name>
    <dbReference type="NCBI Taxonomy" id="1776742"/>
    <lineage>
        <taxon>Bacteria</taxon>
        <taxon>Pseudomonadati</taxon>
        <taxon>Pseudomonadota</taxon>
        <taxon>Gammaproteobacteria</taxon>
        <taxon>Moraxellales</taxon>
        <taxon>Moraxellaceae</taxon>
        <taxon>Acinetobacter</taxon>
    </lineage>
</organism>
<comment type="caution">
    <text evidence="7">The sequence shown here is derived from an EMBL/GenBank/DDBJ whole genome shotgun (WGS) entry which is preliminary data.</text>
</comment>
<feature type="transmembrane region" description="Helical" evidence="6">
    <location>
        <begin position="161"/>
        <end position="182"/>
    </location>
</feature>
<dbReference type="eggNOG" id="COG2814">
    <property type="taxonomic scope" value="Bacteria"/>
</dbReference>
<dbReference type="Proteomes" id="UP000013049">
    <property type="component" value="Unassembled WGS sequence"/>
</dbReference>
<dbReference type="Gene3D" id="1.20.1250.20">
    <property type="entry name" value="MFS general substrate transporter like domains"/>
    <property type="match status" value="1"/>
</dbReference>
<gene>
    <name evidence="7" type="ORF">F971_03204</name>
</gene>
<feature type="transmembrane region" description="Helical" evidence="6">
    <location>
        <begin position="311"/>
        <end position="332"/>
    </location>
</feature>
<dbReference type="RefSeq" id="WP_004773102.1">
    <property type="nucleotide sequence ID" value="NZ_KB849357.1"/>
</dbReference>
<sequence>MSTKSKIVFSELMSTLSSQIIFFCISVFAVKYLYASSTEIGLLNTAAGLGTFLFLFLLSPLTDIKRTDIFLIILSIFRSIIAFYLVYLTLQNSLSITLLALLAFLMMGITALYESAFSAYIPKIVKTNELTTINSWIAGLRSAADIAAGSIAGFLMSYFGAYTAFLFVGIFYLLSTLGPLSFKKFFNKKTLEKSPPLKLWFSDTFHGFNILFNNPVQKNLNIGIVQFNLFTAIIQTMYILYLIRYAEMNEFEIGVSSSIAGIIGLSGVFLANIFFKNYNFKKIMGLSLFIPGLSGLLVVILPAIPEVFKSIVLGLSFGIWALCVIINITGFETLKQQTISESSLGRYSSASRCLTWGIDPIGALFGTFLALFLPLSWVLILACIGVFLSSFWILFNPIFDKVKLDSSSFN</sequence>
<comment type="subcellular location">
    <subcellularLocation>
        <location evidence="1">Cell membrane</location>
        <topology evidence="1">Multi-pass membrane protein</topology>
    </subcellularLocation>
</comment>
<evidence type="ECO:0000256" key="4">
    <source>
        <dbReference type="ARBA" id="ARBA00022989"/>
    </source>
</evidence>
<dbReference type="GO" id="GO:0005886">
    <property type="term" value="C:plasma membrane"/>
    <property type="evidence" value="ECO:0007669"/>
    <property type="project" value="UniProtKB-SubCell"/>
</dbReference>
<dbReference type="PATRIC" id="fig|1217712.3.peg.3092"/>
<accession>N8W7F5</accession>
<dbReference type="InterPro" id="IPR011701">
    <property type="entry name" value="MFS"/>
</dbReference>